<gene>
    <name evidence="5" type="ORF">HH308_13770</name>
</gene>
<dbReference type="InterPro" id="IPR010327">
    <property type="entry name" value="FldB/FldC_alpha/beta"/>
</dbReference>
<evidence type="ECO:0000313" key="6">
    <source>
        <dbReference type="Proteomes" id="UP000550729"/>
    </source>
</evidence>
<dbReference type="RefSeq" id="WP_170194793.1">
    <property type="nucleotide sequence ID" value="NZ_JABBNB010000013.1"/>
</dbReference>
<dbReference type="PANTHER" id="PTHR30548">
    <property type="entry name" value="2-HYDROXYGLUTARYL-COA DEHYDRATASE, D-COMPONENT-RELATED"/>
    <property type="match status" value="1"/>
</dbReference>
<keyword evidence="2" id="KW-0479">Metal-binding</keyword>
<evidence type="ECO:0000256" key="1">
    <source>
        <dbReference type="ARBA" id="ARBA00005806"/>
    </source>
</evidence>
<dbReference type="EMBL" id="JABBNB010000013">
    <property type="protein sequence ID" value="NMO02282.1"/>
    <property type="molecule type" value="Genomic_DNA"/>
</dbReference>
<reference evidence="5 6" key="1">
    <citation type="submission" date="2020-04" db="EMBL/GenBank/DDBJ databases">
        <title>Gordonia sp. nov. TBRC 11910.</title>
        <authorList>
            <person name="Suriyachadkun C."/>
        </authorList>
    </citation>
    <scope>NUCLEOTIDE SEQUENCE [LARGE SCALE GENOMIC DNA]</scope>
    <source>
        <strain evidence="5 6">TBRC 11910</strain>
    </source>
</reference>
<dbReference type="Gene3D" id="3.40.50.11900">
    <property type="match status" value="1"/>
</dbReference>
<dbReference type="Gene3D" id="1.20.1270.370">
    <property type="match status" value="1"/>
</dbReference>
<dbReference type="GO" id="GO:0051536">
    <property type="term" value="F:iron-sulfur cluster binding"/>
    <property type="evidence" value="ECO:0007669"/>
    <property type="project" value="UniProtKB-KW"/>
</dbReference>
<evidence type="ECO:0000256" key="2">
    <source>
        <dbReference type="ARBA" id="ARBA00022723"/>
    </source>
</evidence>
<keyword evidence="6" id="KW-1185">Reference proteome</keyword>
<name>A0A848KVJ4_9ACTN</name>
<dbReference type="GO" id="GO:0046872">
    <property type="term" value="F:metal ion binding"/>
    <property type="evidence" value="ECO:0007669"/>
    <property type="project" value="UniProtKB-KW"/>
</dbReference>
<protein>
    <submittedName>
        <fullName evidence="5">2-hydroxyacyl-CoA dehydratase</fullName>
    </submittedName>
</protein>
<accession>A0A848KVJ4</accession>
<dbReference type="Proteomes" id="UP000550729">
    <property type="component" value="Unassembled WGS sequence"/>
</dbReference>
<keyword evidence="4" id="KW-0411">Iron-sulfur</keyword>
<dbReference type="GO" id="GO:0016836">
    <property type="term" value="F:hydro-lyase activity"/>
    <property type="evidence" value="ECO:0007669"/>
    <property type="project" value="UniProtKB-ARBA"/>
</dbReference>
<evidence type="ECO:0000313" key="5">
    <source>
        <dbReference type="EMBL" id="NMO02282.1"/>
    </source>
</evidence>
<comment type="similarity">
    <text evidence="1">Belongs to the FldB/FldC dehydratase alpha/beta subunit family.</text>
</comment>
<dbReference type="Gene3D" id="3.40.50.11890">
    <property type="match status" value="1"/>
</dbReference>
<evidence type="ECO:0000256" key="4">
    <source>
        <dbReference type="ARBA" id="ARBA00023014"/>
    </source>
</evidence>
<dbReference type="Pfam" id="PF06050">
    <property type="entry name" value="HGD-D"/>
    <property type="match status" value="1"/>
</dbReference>
<dbReference type="AlphaFoldDB" id="A0A848KVJ4"/>
<proteinExistence type="inferred from homology"/>
<keyword evidence="3" id="KW-0408">Iron</keyword>
<sequence length="397" mass="43496">MSELNPTILSTLRAAADDPAGYAATWKATHSAAVIGCFPMNFPGELAHAAGALPVVIQESQTPITEGRSLLAEFYCGYTRSVADQAAVGELDVFDAFVTADHCVQLLGAVDVIRWAHPSAPVHFAQFTSSMDDPWTKPRVHGRIDELAAEIEKTTATPITSSALTASIAAFNADRRLLRELYDLRRSGRVRITPTQMQTLVKSSMVMDVAEHTRLLKELLAELNPPVEASDDLIRLHLSGHFCHAPKPAVLDTIEEAGALVVDDDLYTGYRYISTDVAESGDPFDALAQWYLDRNLTEPCPTRITVEVDWDTHLIDSLRASGSQGVVVLMAKFCEPHMLYYPELRKALDAQGIPLLLIETEHEGNPAEALRTRIETFVERIRRKPTSNAPALAAAEA</sequence>
<dbReference type="PANTHER" id="PTHR30548:SF5">
    <property type="entry name" value="SUBUNIT OF OXYGEN-SENSITIVE 2-HYDROXYISOCAPROYL-COA DEHYDRATASE"/>
    <property type="match status" value="1"/>
</dbReference>
<evidence type="ECO:0000256" key="3">
    <source>
        <dbReference type="ARBA" id="ARBA00023004"/>
    </source>
</evidence>
<comment type="caution">
    <text evidence="5">The sequence shown here is derived from an EMBL/GenBank/DDBJ whole genome shotgun (WGS) entry which is preliminary data.</text>
</comment>
<organism evidence="5 6">
    <name type="scientific">Gordonia asplenii</name>
    <dbReference type="NCBI Taxonomy" id="2725283"/>
    <lineage>
        <taxon>Bacteria</taxon>
        <taxon>Bacillati</taxon>
        <taxon>Actinomycetota</taxon>
        <taxon>Actinomycetes</taxon>
        <taxon>Mycobacteriales</taxon>
        <taxon>Gordoniaceae</taxon>
        <taxon>Gordonia</taxon>
    </lineage>
</organism>